<evidence type="ECO:0000256" key="1">
    <source>
        <dbReference type="SAM" id="Phobius"/>
    </source>
</evidence>
<proteinExistence type="predicted"/>
<sequence>MNRVERRLTAIAVVVSVVVLGLGFWFTRAWVLAHQALPPGQGTEGVGVLLLLAPAAASLVVVAVLLGGVLPGTVRGLRDRAARRATADVAELSRR</sequence>
<dbReference type="AlphaFoldDB" id="A0A2U1ZTV2"/>
<keyword evidence="1" id="KW-0472">Membrane</keyword>
<accession>A0A2U1ZTV2</accession>
<dbReference type="Proteomes" id="UP000245166">
    <property type="component" value="Unassembled WGS sequence"/>
</dbReference>
<reference evidence="2 3" key="1">
    <citation type="submission" date="2018-03" db="EMBL/GenBank/DDBJ databases">
        <title>Genome assembly of novel Miniimonas species PCH200.</title>
        <authorList>
            <person name="Thakur V."/>
            <person name="Kumar V."/>
            <person name="Singh D."/>
        </authorList>
    </citation>
    <scope>NUCLEOTIDE SEQUENCE [LARGE SCALE GENOMIC DNA]</scope>
    <source>
        <strain evidence="2 3">PCH200</strain>
    </source>
</reference>
<name>A0A2U1ZTV2_9MICO</name>
<evidence type="ECO:0000313" key="3">
    <source>
        <dbReference type="Proteomes" id="UP000245166"/>
    </source>
</evidence>
<gene>
    <name evidence="2" type="ORF">C8046_06885</name>
</gene>
<protein>
    <submittedName>
        <fullName evidence="2">Uncharacterized protein</fullName>
    </submittedName>
</protein>
<keyword evidence="3" id="KW-1185">Reference proteome</keyword>
<comment type="caution">
    <text evidence="2">The sequence shown here is derived from an EMBL/GenBank/DDBJ whole genome shotgun (WGS) entry which is preliminary data.</text>
</comment>
<dbReference type="EMBL" id="PYHR01000002">
    <property type="protein sequence ID" value="PWD50414.1"/>
    <property type="molecule type" value="Genomic_DNA"/>
</dbReference>
<keyword evidence="1" id="KW-1133">Transmembrane helix</keyword>
<evidence type="ECO:0000313" key="2">
    <source>
        <dbReference type="EMBL" id="PWD50414.1"/>
    </source>
</evidence>
<organism evidence="2 3">
    <name type="scientific">Serinibacter arcticus</name>
    <dbReference type="NCBI Taxonomy" id="1655435"/>
    <lineage>
        <taxon>Bacteria</taxon>
        <taxon>Bacillati</taxon>
        <taxon>Actinomycetota</taxon>
        <taxon>Actinomycetes</taxon>
        <taxon>Micrococcales</taxon>
        <taxon>Beutenbergiaceae</taxon>
        <taxon>Serinibacter</taxon>
    </lineage>
</organism>
<keyword evidence="1" id="KW-0812">Transmembrane</keyword>
<feature type="transmembrane region" description="Helical" evidence="1">
    <location>
        <begin position="46"/>
        <end position="70"/>
    </location>
</feature>
<dbReference type="RefSeq" id="WP_109228796.1">
    <property type="nucleotide sequence ID" value="NZ_PYHR01000002.1"/>
</dbReference>
<feature type="transmembrane region" description="Helical" evidence="1">
    <location>
        <begin position="7"/>
        <end position="26"/>
    </location>
</feature>